<dbReference type="SUPFAM" id="SSF48452">
    <property type="entry name" value="TPR-like"/>
    <property type="match status" value="1"/>
</dbReference>
<dbReference type="PROSITE" id="PS50005">
    <property type="entry name" value="TPR"/>
    <property type="match status" value="3"/>
</dbReference>
<dbReference type="PANTHER" id="PTHR12558:SF13">
    <property type="entry name" value="CELL DIVISION CYCLE PROTEIN 27 HOMOLOG"/>
    <property type="match status" value="1"/>
</dbReference>
<dbReference type="Proteomes" id="UP001221217">
    <property type="component" value="Unassembled WGS sequence"/>
</dbReference>
<evidence type="ECO:0000256" key="1">
    <source>
        <dbReference type="PROSITE-ProRule" id="PRU00339"/>
    </source>
</evidence>
<dbReference type="Gene3D" id="1.25.40.10">
    <property type="entry name" value="Tetratricopeptide repeat domain"/>
    <property type="match status" value="2"/>
</dbReference>
<dbReference type="EMBL" id="JAQQAL010000008">
    <property type="protein sequence ID" value="MDC7225552.1"/>
    <property type="molecule type" value="Genomic_DNA"/>
</dbReference>
<organism evidence="3 4">
    <name type="scientific">Candidatus Thalassospirochaeta sargassi</name>
    <dbReference type="NCBI Taxonomy" id="3119039"/>
    <lineage>
        <taxon>Bacteria</taxon>
        <taxon>Pseudomonadati</taxon>
        <taxon>Spirochaetota</taxon>
        <taxon>Spirochaetia</taxon>
        <taxon>Spirochaetales</taxon>
        <taxon>Spirochaetaceae</taxon>
        <taxon>Candidatus Thalassospirochaeta</taxon>
    </lineage>
</organism>
<feature type="repeat" description="TPR" evidence="1">
    <location>
        <begin position="54"/>
        <end position="87"/>
    </location>
</feature>
<dbReference type="Pfam" id="PF13432">
    <property type="entry name" value="TPR_16"/>
    <property type="match status" value="2"/>
</dbReference>
<keyword evidence="2" id="KW-0732">Signal</keyword>
<dbReference type="AlphaFoldDB" id="A0AAJ1ID39"/>
<reference evidence="3 4" key="1">
    <citation type="submission" date="2022-12" db="EMBL/GenBank/DDBJ databases">
        <title>Metagenome assembled genome from gulf of manar.</title>
        <authorList>
            <person name="Kohli P."/>
            <person name="Pk S."/>
            <person name="Venkata Ramana C."/>
            <person name="Sasikala C."/>
        </authorList>
    </citation>
    <scope>NUCLEOTIDE SEQUENCE [LARGE SCALE GENOMIC DNA]</scope>
    <source>
        <strain evidence="3">JB008</strain>
    </source>
</reference>
<accession>A0AAJ1ID39</accession>
<dbReference type="InterPro" id="IPR019734">
    <property type="entry name" value="TPR_rpt"/>
</dbReference>
<gene>
    <name evidence="3" type="ORF">PQJ61_02180</name>
</gene>
<comment type="caution">
    <text evidence="3">The sequence shown here is derived from an EMBL/GenBank/DDBJ whole genome shotgun (WGS) entry which is preliminary data.</text>
</comment>
<dbReference type="InterPro" id="IPR011990">
    <property type="entry name" value="TPR-like_helical_dom_sf"/>
</dbReference>
<sequence>MKNRIIILSLAILLVSTAAFAQERADALLEYKNGNYDKAIEICLSEIERMPRNMDSYVVLGWSYIKKGEFQSALNSGNDALKISRYDARIIEIVAEANYYLGKNLESLKYFEEYTVIAPTGDRIELAYFFMGEIFIRLGEYNHADIAFTTAVYHFPNSARWWSRLGYAREMAEDWQYSLEAYEKALQLNSSFTEAVRGRDRVEKQLEAG</sequence>
<evidence type="ECO:0000313" key="3">
    <source>
        <dbReference type="EMBL" id="MDC7225552.1"/>
    </source>
</evidence>
<feature type="chain" id="PRO_5042613163" evidence="2">
    <location>
        <begin position="22"/>
        <end position="209"/>
    </location>
</feature>
<keyword evidence="1" id="KW-0802">TPR repeat</keyword>
<feature type="repeat" description="TPR" evidence="1">
    <location>
        <begin position="159"/>
        <end position="192"/>
    </location>
</feature>
<feature type="signal peptide" evidence="2">
    <location>
        <begin position="1"/>
        <end position="21"/>
    </location>
</feature>
<dbReference type="SMART" id="SM00028">
    <property type="entry name" value="TPR"/>
    <property type="match status" value="4"/>
</dbReference>
<evidence type="ECO:0000313" key="4">
    <source>
        <dbReference type="Proteomes" id="UP001221217"/>
    </source>
</evidence>
<protein>
    <submittedName>
        <fullName evidence="3">Tetratricopeptide repeat protein</fullName>
    </submittedName>
</protein>
<evidence type="ECO:0000256" key="2">
    <source>
        <dbReference type="SAM" id="SignalP"/>
    </source>
</evidence>
<proteinExistence type="predicted"/>
<name>A0AAJ1ID39_9SPIO</name>
<feature type="repeat" description="TPR" evidence="1">
    <location>
        <begin position="125"/>
        <end position="158"/>
    </location>
</feature>
<dbReference type="PANTHER" id="PTHR12558">
    <property type="entry name" value="CELL DIVISION CYCLE 16,23,27"/>
    <property type="match status" value="1"/>
</dbReference>